<reference evidence="2" key="1">
    <citation type="submission" date="2023-06" db="EMBL/GenBank/DDBJ databases">
        <authorList>
            <person name="Noh H."/>
        </authorList>
    </citation>
    <scope>NUCLEOTIDE SEQUENCE</scope>
    <source>
        <strain evidence="2">DUCC20226</strain>
    </source>
</reference>
<comment type="caution">
    <text evidence="2">The sequence shown here is derived from an EMBL/GenBank/DDBJ whole genome shotgun (WGS) entry which is preliminary data.</text>
</comment>
<sequence>MIWEAALVPRVIVLKPRKETSESDTQQLVDYSIIPGILYANWESRSIALKHYDQKLALTFTKWAPVEADSAVRTTSRIPIIMAACDEIAFSSSHIGTVFAPHDVVSISIDTAPGAPEPWIRRFSLLGDKLTSYGIDTEHLARLLNPESFEYDCSESADIFVTQTIDWVPFNQWHEIGLSEEYPEGMDTLCVHFELAHSSLDSWLSSRFNSWCRSATYFMDRDGIHASVLELPNPLPHYYGRL</sequence>
<dbReference type="InterPro" id="IPR045518">
    <property type="entry name" value="2EXR"/>
</dbReference>
<feature type="domain" description="2EXR" evidence="1">
    <location>
        <begin position="1"/>
        <end position="59"/>
    </location>
</feature>
<dbReference type="AlphaFoldDB" id="A0AAD9W5B1"/>
<evidence type="ECO:0000259" key="1">
    <source>
        <dbReference type="Pfam" id="PF20150"/>
    </source>
</evidence>
<name>A0AAD9W5B1_PHOAM</name>
<dbReference type="Proteomes" id="UP001265746">
    <property type="component" value="Unassembled WGS sequence"/>
</dbReference>
<accession>A0AAD9W5B1</accession>
<gene>
    <name evidence="2" type="ORF">N8I77_003017</name>
</gene>
<evidence type="ECO:0000313" key="3">
    <source>
        <dbReference type="Proteomes" id="UP001265746"/>
    </source>
</evidence>
<evidence type="ECO:0000313" key="2">
    <source>
        <dbReference type="EMBL" id="KAK2609520.1"/>
    </source>
</evidence>
<protein>
    <recommendedName>
        <fullName evidence="1">2EXR domain-containing protein</fullName>
    </recommendedName>
</protein>
<dbReference type="Pfam" id="PF20150">
    <property type="entry name" value="2EXR"/>
    <property type="match status" value="1"/>
</dbReference>
<proteinExistence type="predicted"/>
<keyword evidence="3" id="KW-1185">Reference proteome</keyword>
<organism evidence="2 3">
    <name type="scientific">Phomopsis amygdali</name>
    <name type="common">Fusicoccum amygdali</name>
    <dbReference type="NCBI Taxonomy" id="1214568"/>
    <lineage>
        <taxon>Eukaryota</taxon>
        <taxon>Fungi</taxon>
        <taxon>Dikarya</taxon>
        <taxon>Ascomycota</taxon>
        <taxon>Pezizomycotina</taxon>
        <taxon>Sordariomycetes</taxon>
        <taxon>Sordariomycetidae</taxon>
        <taxon>Diaporthales</taxon>
        <taxon>Diaporthaceae</taxon>
        <taxon>Diaporthe</taxon>
    </lineage>
</organism>
<dbReference type="EMBL" id="JAUJFL010000002">
    <property type="protein sequence ID" value="KAK2609520.1"/>
    <property type="molecule type" value="Genomic_DNA"/>
</dbReference>